<dbReference type="GO" id="GO:1990904">
    <property type="term" value="C:ribonucleoprotein complex"/>
    <property type="evidence" value="ECO:0007669"/>
    <property type="project" value="TreeGrafter"/>
</dbReference>
<reference evidence="4" key="1">
    <citation type="journal article" date="2014" name="Proc. Natl. Acad. Sci. U.S.A.">
        <title>Extensive sampling of basidiomycete genomes demonstrates inadequacy of the white-rot/brown-rot paradigm for wood decay fungi.</title>
        <authorList>
            <person name="Riley R."/>
            <person name="Salamov A.A."/>
            <person name="Brown D.W."/>
            <person name="Nagy L.G."/>
            <person name="Floudas D."/>
            <person name="Held B.W."/>
            <person name="Levasseur A."/>
            <person name="Lombard V."/>
            <person name="Morin E."/>
            <person name="Otillar R."/>
            <person name="Lindquist E.A."/>
            <person name="Sun H."/>
            <person name="LaButti K.M."/>
            <person name="Schmutz J."/>
            <person name="Jabbour D."/>
            <person name="Luo H."/>
            <person name="Baker S.E."/>
            <person name="Pisabarro A.G."/>
            <person name="Walton J.D."/>
            <person name="Blanchette R.A."/>
            <person name="Henrissat B."/>
            <person name="Martin F."/>
            <person name="Cullen D."/>
            <person name="Hibbett D.S."/>
            <person name="Grigoriev I.V."/>
        </authorList>
    </citation>
    <scope>NUCLEOTIDE SEQUENCE [LARGE SCALE GENOMIC DNA]</scope>
    <source>
        <strain evidence="4">MUCL 33604</strain>
    </source>
</reference>
<dbReference type="EMBL" id="KL197709">
    <property type="protein sequence ID" value="KDQ64520.1"/>
    <property type="molecule type" value="Genomic_DNA"/>
</dbReference>
<evidence type="ECO:0000313" key="4">
    <source>
        <dbReference type="Proteomes" id="UP000027265"/>
    </source>
</evidence>
<feature type="region of interest" description="Disordered" evidence="2">
    <location>
        <begin position="488"/>
        <end position="536"/>
    </location>
</feature>
<name>A0A067QEC9_9AGAM</name>
<feature type="compositionally biased region" description="Basic and acidic residues" evidence="2">
    <location>
        <begin position="204"/>
        <end position="221"/>
    </location>
</feature>
<keyword evidence="1" id="KW-0175">Coiled coil</keyword>
<feature type="region of interest" description="Disordered" evidence="2">
    <location>
        <begin position="83"/>
        <end position="102"/>
    </location>
</feature>
<feature type="coiled-coil region" evidence="1">
    <location>
        <begin position="55"/>
        <end position="82"/>
    </location>
</feature>
<feature type="region of interest" description="Disordered" evidence="2">
    <location>
        <begin position="196"/>
        <end position="221"/>
    </location>
</feature>
<dbReference type="HOGENOM" id="CLU_023943_0_0_1"/>
<dbReference type="GO" id="GO:0003729">
    <property type="term" value="F:mRNA binding"/>
    <property type="evidence" value="ECO:0007669"/>
    <property type="project" value="TreeGrafter"/>
</dbReference>
<evidence type="ECO:0000313" key="3">
    <source>
        <dbReference type="EMBL" id="KDQ64520.1"/>
    </source>
</evidence>
<evidence type="ECO:0000256" key="1">
    <source>
        <dbReference type="SAM" id="Coils"/>
    </source>
</evidence>
<dbReference type="AlphaFoldDB" id="A0A067QEC9"/>
<feature type="compositionally biased region" description="Polar residues" evidence="2">
    <location>
        <begin position="414"/>
        <end position="429"/>
    </location>
</feature>
<feature type="compositionally biased region" description="Gly residues" evidence="2">
    <location>
        <begin position="87"/>
        <end position="96"/>
    </location>
</feature>
<evidence type="ECO:0000256" key="2">
    <source>
        <dbReference type="SAM" id="MobiDB-lite"/>
    </source>
</evidence>
<dbReference type="FunCoup" id="A0A067QEC9">
    <property type="interactions" value="20"/>
</dbReference>
<feature type="compositionally biased region" description="Low complexity" evidence="2">
    <location>
        <begin position="20"/>
        <end position="36"/>
    </location>
</feature>
<organism evidence="3 4">
    <name type="scientific">Jaapia argillacea MUCL 33604</name>
    <dbReference type="NCBI Taxonomy" id="933084"/>
    <lineage>
        <taxon>Eukaryota</taxon>
        <taxon>Fungi</taxon>
        <taxon>Dikarya</taxon>
        <taxon>Basidiomycota</taxon>
        <taxon>Agaricomycotina</taxon>
        <taxon>Agaricomycetes</taxon>
        <taxon>Agaricomycetidae</taxon>
        <taxon>Jaapiales</taxon>
        <taxon>Jaapiaceae</taxon>
        <taxon>Jaapia</taxon>
    </lineage>
</organism>
<dbReference type="OrthoDB" id="2195113at2759"/>
<dbReference type="GO" id="GO:0005783">
    <property type="term" value="C:endoplasmic reticulum"/>
    <property type="evidence" value="ECO:0007669"/>
    <property type="project" value="TreeGrafter"/>
</dbReference>
<dbReference type="GO" id="GO:0008298">
    <property type="term" value="P:intracellular mRNA localization"/>
    <property type="evidence" value="ECO:0007669"/>
    <property type="project" value="TreeGrafter"/>
</dbReference>
<dbReference type="Proteomes" id="UP000027265">
    <property type="component" value="Unassembled WGS sequence"/>
</dbReference>
<proteinExistence type="predicted"/>
<protein>
    <recommendedName>
        <fullName evidence="5">Nuclear segregation protein Bfr1</fullName>
    </recommendedName>
</protein>
<dbReference type="PANTHER" id="PTHR31027:SF2">
    <property type="entry name" value="LEBERCILIN DOMAIN-CONTAINING PROTEIN"/>
    <property type="match status" value="1"/>
</dbReference>
<accession>A0A067QEC9</accession>
<dbReference type="PANTHER" id="PTHR31027">
    <property type="entry name" value="NUCLEAR SEGREGATION PROTEIN BFR1"/>
    <property type="match status" value="1"/>
</dbReference>
<sequence length="556" mass="59899">MAPKIKTAPSNGSAPKGKPAKASPSTSGTSTPVVATPHEDLAKAALVTGHGRPDKGTYDAEQEKLKKEIDALQIKLSAVRDKIGLGTKSGSGGGGGNDRRNQLRAELDAIRGQQGNTKAARGKVFDQLKALQEGIQKKGKDLQAARGKVPFKTTADLDAHVKNLEKQIESGSMKLADEKRALQEISQLRRSRRAIEGFQAEQEAIEKDRATADELRKQLDDPEAKAISERYDAIKSQLDELKKEEDEAYANRNKLFDERNAIQAELDGLYAQKRESAQNFREANDHYWQKVNEDRARRAEKARAQRAADEDAKKEQIVERLREEASIPAFQAQIEDCQTLIDNLSGKSTALPSAGSLLASKGDVAGVPKLELRKVDGAGEGLVVRKKKGEDEEAYFTGGGKGKGKGKKGSSKSAVPSESDGTGSSSNHLNIPLATLSALLSLSIPPPASPAEIPRVIEDLKTKKSWFEANQARVTSENIAKAEAEIKRLTGKHDSKTEAPSPSQEITPLNGGGEVPAEPAPTPKVSDVPATAVSTDDVVERLESVQEYQDASDSQE</sequence>
<dbReference type="InParanoid" id="A0A067QEC9"/>
<feature type="compositionally biased region" description="Basic and acidic residues" evidence="2">
    <location>
        <begin position="488"/>
        <end position="497"/>
    </location>
</feature>
<feature type="region of interest" description="Disordered" evidence="2">
    <location>
        <begin position="1"/>
        <end position="39"/>
    </location>
</feature>
<dbReference type="InterPro" id="IPR039604">
    <property type="entry name" value="Bfr1"/>
</dbReference>
<feature type="compositionally biased region" description="Polar residues" evidence="2">
    <location>
        <begin position="498"/>
        <end position="507"/>
    </location>
</feature>
<gene>
    <name evidence="3" type="ORF">JAAARDRAFT_683996</name>
</gene>
<evidence type="ECO:0008006" key="5">
    <source>
        <dbReference type="Google" id="ProtNLM"/>
    </source>
</evidence>
<feature type="region of interest" description="Disordered" evidence="2">
    <location>
        <begin position="389"/>
        <end position="429"/>
    </location>
</feature>
<keyword evidence="4" id="KW-1185">Reference proteome</keyword>
<dbReference type="STRING" id="933084.A0A067QEC9"/>
<dbReference type="GO" id="GO:0042175">
    <property type="term" value="C:nuclear outer membrane-endoplasmic reticulum membrane network"/>
    <property type="evidence" value="ECO:0007669"/>
    <property type="project" value="TreeGrafter"/>
</dbReference>